<dbReference type="Pfam" id="PF23598">
    <property type="entry name" value="LRR_14"/>
    <property type="match status" value="1"/>
</dbReference>
<reference evidence="5" key="1">
    <citation type="submission" date="2013-07" db="EMBL/GenBank/DDBJ databases">
        <title>The genome of Eucalyptus grandis.</title>
        <authorList>
            <person name="Schmutz J."/>
            <person name="Hayes R."/>
            <person name="Myburg A."/>
            <person name="Tuskan G."/>
            <person name="Grattapaglia D."/>
            <person name="Rokhsar D.S."/>
        </authorList>
    </citation>
    <scope>NUCLEOTIDE SEQUENCE</scope>
    <source>
        <tissue evidence="5">Leaf extractions</tissue>
    </source>
</reference>
<dbReference type="SUPFAM" id="SSF52058">
    <property type="entry name" value="L domain-like"/>
    <property type="match status" value="1"/>
</dbReference>
<dbReference type="EMBL" id="KK198755">
    <property type="protein sequence ID" value="KCW81261.1"/>
    <property type="molecule type" value="Genomic_DNA"/>
</dbReference>
<proteinExistence type="predicted"/>
<dbReference type="InterPro" id="IPR032675">
    <property type="entry name" value="LRR_dom_sf"/>
</dbReference>
<feature type="region of interest" description="Disordered" evidence="3">
    <location>
        <begin position="63"/>
        <end position="87"/>
    </location>
</feature>
<name>A0A059CST6_EUCGR</name>
<sequence>MGEVEIPTAPGFDRLVHGPNGRDRGIGCDWAPSRFPRRCHGCCNSSWSDRICSGGGVGWGLIAGRGAHTSPPPPASPPPSRTPTPATSPPCLDWHTYHFSPELCNMDLKKLLILDLSGSRVTEYSQIWSQIMKKAKELKVLNLQGCNLLRASLESSAPSSESSESSAPSSESSAPTDLEILIMEDCNCSLKLRALISKLESLKSLNLRKCKGVQQLVQGLRGKKLLKELLIDGTDIEEIHIENDSLKDLEVLSARDCKKLKDISPIGHLTKLKSLALGGAIIDWVPETFDFPPNLERLSLRHCKKLCELPPSIGKLKQLEEMDLSETGITQLPESVKDLSNLKMLKMERTPLQKFPKDIVKLEKLEEIDFSGCTNLEAQEDSCDISGLSSLRILRLSSSFVVGLPQGICGLPLLRTLDVRKCERLQALPELPSSLVTLCWGSKIMADPILTNLTNLKELCLNVDEQLEAGSSNQTPNIWWIMGLTRLETLELSLPNVTNLPGSFRGLTKLRELTLSYMKELDLTQLPSSNLWTLRLKHCKIPELKFSSLKHLSELELEDCDLAQIDGLEDLKLLEVLKVFHCNRIINLNGLRDLRRLRKVQVYPFDADRLSELCERGCEVDTCLPPSSRSVAG</sequence>
<dbReference type="Gramene" id="KCW81261">
    <property type="protein sequence ID" value="KCW81261"/>
    <property type="gene ID" value="EUGRSUZ_C02631"/>
</dbReference>
<gene>
    <name evidence="5" type="ORF">EUGRSUZ_C02631</name>
</gene>
<keyword evidence="2" id="KW-0677">Repeat</keyword>
<evidence type="ECO:0000313" key="5">
    <source>
        <dbReference type="EMBL" id="KCW81261.1"/>
    </source>
</evidence>
<evidence type="ECO:0000256" key="1">
    <source>
        <dbReference type="ARBA" id="ARBA00022614"/>
    </source>
</evidence>
<dbReference type="InParanoid" id="A0A059CST6"/>
<feature type="domain" description="Disease resistance R13L4/SHOC-2-like LRR" evidence="4">
    <location>
        <begin position="298"/>
        <end position="369"/>
    </location>
</feature>
<dbReference type="Gene3D" id="3.80.10.10">
    <property type="entry name" value="Ribonuclease Inhibitor"/>
    <property type="match status" value="3"/>
</dbReference>
<dbReference type="SUPFAM" id="SSF52047">
    <property type="entry name" value="RNI-like"/>
    <property type="match status" value="1"/>
</dbReference>
<keyword evidence="1" id="KW-0433">Leucine-rich repeat</keyword>
<dbReference type="PANTHER" id="PTHR47186">
    <property type="entry name" value="LEUCINE-RICH REPEAT-CONTAINING PROTEIN 57"/>
    <property type="match status" value="1"/>
</dbReference>
<evidence type="ECO:0000256" key="2">
    <source>
        <dbReference type="ARBA" id="ARBA00022737"/>
    </source>
</evidence>
<feature type="region of interest" description="Disordered" evidence="3">
    <location>
        <begin position="155"/>
        <end position="174"/>
    </location>
</feature>
<feature type="compositionally biased region" description="Pro residues" evidence="3">
    <location>
        <begin position="70"/>
        <end position="87"/>
    </location>
</feature>
<dbReference type="AlphaFoldDB" id="A0A059CST6"/>
<organism evidence="5">
    <name type="scientific">Eucalyptus grandis</name>
    <name type="common">Flooded gum</name>
    <dbReference type="NCBI Taxonomy" id="71139"/>
    <lineage>
        <taxon>Eukaryota</taxon>
        <taxon>Viridiplantae</taxon>
        <taxon>Streptophyta</taxon>
        <taxon>Embryophyta</taxon>
        <taxon>Tracheophyta</taxon>
        <taxon>Spermatophyta</taxon>
        <taxon>Magnoliopsida</taxon>
        <taxon>eudicotyledons</taxon>
        <taxon>Gunneridae</taxon>
        <taxon>Pentapetalae</taxon>
        <taxon>rosids</taxon>
        <taxon>malvids</taxon>
        <taxon>Myrtales</taxon>
        <taxon>Myrtaceae</taxon>
        <taxon>Myrtoideae</taxon>
        <taxon>Eucalypteae</taxon>
        <taxon>Eucalyptus</taxon>
    </lineage>
</organism>
<dbReference type="InterPro" id="IPR055414">
    <property type="entry name" value="LRR_R13L4/SHOC2-like"/>
</dbReference>
<evidence type="ECO:0000259" key="4">
    <source>
        <dbReference type="Pfam" id="PF23598"/>
    </source>
</evidence>
<protein>
    <recommendedName>
        <fullName evidence="4">Disease resistance R13L4/SHOC-2-like LRR domain-containing protein</fullName>
    </recommendedName>
</protein>
<dbReference type="PANTHER" id="PTHR47186:SF18">
    <property type="entry name" value="RX N-TERMINAL DOMAIN-CONTAINING PROTEIN"/>
    <property type="match status" value="1"/>
</dbReference>
<dbReference type="InterPro" id="IPR003591">
    <property type="entry name" value="Leu-rich_rpt_typical-subtyp"/>
</dbReference>
<evidence type="ECO:0000256" key="3">
    <source>
        <dbReference type="SAM" id="MobiDB-lite"/>
    </source>
</evidence>
<dbReference type="GO" id="GO:0035556">
    <property type="term" value="P:intracellular signal transduction"/>
    <property type="evidence" value="ECO:0000318"/>
    <property type="project" value="GO_Central"/>
</dbReference>
<dbReference type="SMART" id="SM00369">
    <property type="entry name" value="LRR_TYP"/>
    <property type="match status" value="5"/>
</dbReference>
<accession>A0A059CST6</accession>